<dbReference type="RefSeq" id="XP_014564047.1">
    <property type="nucleotide sequence ID" value="XM_014708561.1"/>
</dbReference>
<sequence length="190" mass="22321">MRFVLLLGSVLSSIFLSVPDLQRSDLASKEIFLAYIYYSRPNMSCAACEMFNKNISELQRYIPVKKINFFEEPRLGSSFYTFLFPSFVVRDEGRSYHLPVDDYADLEAIVREKRWREFKVTRRWMDVDSYFIKVYSVANHVFFALMQRSYKVIDVIPGWIVSLGFSGAIAYMLYCICIIFVVPGEKEKRE</sequence>
<reference evidence="3 4" key="1">
    <citation type="journal article" date="2014" name="MBio">
        <title>The Ordospora colligata genome; evolution of extreme reduction in microsporidia and host-to-parasite horizontal gene transfer.</title>
        <authorList>
            <person name="Pombert J.-F."/>
            <person name="Haag K.L."/>
            <person name="Beidas S."/>
            <person name="Ebert D."/>
            <person name="Keeling P.J."/>
        </authorList>
    </citation>
    <scope>NUCLEOTIDE SEQUENCE [LARGE SCALE GENOMIC DNA]</scope>
    <source>
        <strain evidence="3 4">OC4</strain>
    </source>
</reference>
<evidence type="ECO:0000256" key="2">
    <source>
        <dbReference type="SAM" id="SignalP"/>
    </source>
</evidence>
<organism evidence="3 4">
    <name type="scientific">Ordospora colligata OC4</name>
    <dbReference type="NCBI Taxonomy" id="1354746"/>
    <lineage>
        <taxon>Eukaryota</taxon>
        <taxon>Fungi</taxon>
        <taxon>Fungi incertae sedis</taxon>
        <taxon>Microsporidia</taxon>
        <taxon>Ordosporidae</taxon>
        <taxon>Ordospora</taxon>
    </lineage>
</organism>
<keyword evidence="4" id="KW-1185">Reference proteome</keyword>
<dbReference type="EMBL" id="JOKQ01000004">
    <property type="protein sequence ID" value="KHN70005.1"/>
    <property type="molecule type" value="Genomic_DNA"/>
</dbReference>
<feature type="transmembrane region" description="Helical" evidence="1">
    <location>
        <begin position="156"/>
        <end position="182"/>
    </location>
</feature>
<feature type="signal peptide" evidence="2">
    <location>
        <begin position="1"/>
        <end position="16"/>
    </location>
</feature>
<dbReference type="GeneID" id="26261643"/>
<dbReference type="VEuPathDB" id="MicrosporidiaDB:M896_042050"/>
<keyword evidence="1" id="KW-0472">Membrane</keyword>
<dbReference type="HOGENOM" id="CLU_122961_0_0_1"/>
<dbReference type="InParanoid" id="A0A0B2ULY8"/>
<evidence type="ECO:0000256" key="1">
    <source>
        <dbReference type="SAM" id="Phobius"/>
    </source>
</evidence>
<protein>
    <recommendedName>
        <fullName evidence="5">Thioredoxin domain-containing protein</fullName>
    </recommendedName>
</protein>
<feature type="chain" id="PRO_5002076420" description="Thioredoxin domain-containing protein" evidence="2">
    <location>
        <begin position="17"/>
        <end position="190"/>
    </location>
</feature>
<keyword evidence="1" id="KW-1133">Transmembrane helix</keyword>
<dbReference type="AlphaFoldDB" id="A0A0B2ULY8"/>
<evidence type="ECO:0000313" key="4">
    <source>
        <dbReference type="Proteomes" id="UP000031056"/>
    </source>
</evidence>
<comment type="caution">
    <text evidence="3">The sequence shown here is derived from an EMBL/GenBank/DDBJ whole genome shotgun (WGS) entry which is preliminary data.</text>
</comment>
<dbReference type="OrthoDB" id="2188863at2759"/>
<keyword evidence="2" id="KW-0732">Signal</keyword>
<accession>A0A0B2ULY8</accession>
<evidence type="ECO:0000313" key="3">
    <source>
        <dbReference type="EMBL" id="KHN70005.1"/>
    </source>
</evidence>
<dbReference type="Proteomes" id="UP000031056">
    <property type="component" value="Unassembled WGS sequence"/>
</dbReference>
<name>A0A0B2ULY8_9MICR</name>
<gene>
    <name evidence="3" type="ORF">M896_042050</name>
</gene>
<proteinExistence type="predicted"/>
<evidence type="ECO:0008006" key="5">
    <source>
        <dbReference type="Google" id="ProtNLM"/>
    </source>
</evidence>
<keyword evidence="1" id="KW-0812">Transmembrane</keyword>